<dbReference type="Proteomes" id="UP001295423">
    <property type="component" value="Unassembled WGS sequence"/>
</dbReference>
<organism evidence="5 6">
    <name type="scientific">Cylindrotheca closterium</name>
    <dbReference type="NCBI Taxonomy" id="2856"/>
    <lineage>
        <taxon>Eukaryota</taxon>
        <taxon>Sar</taxon>
        <taxon>Stramenopiles</taxon>
        <taxon>Ochrophyta</taxon>
        <taxon>Bacillariophyta</taxon>
        <taxon>Bacillariophyceae</taxon>
        <taxon>Bacillariophycidae</taxon>
        <taxon>Bacillariales</taxon>
        <taxon>Bacillariaceae</taxon>
        <taxon>Cylindrotheca</taxon>
    </lineage>
</organism>
<feature type="region of interest" description="Disordered" evidence="3">
    <location>
        <begin position="206"/>
        <end position="271"/>
    </location>
</feature>
<feature type="compositionally biased region" description="Basic residues" evidence="3">
    <location>
        <begin position="902"/>
        <end position="913"/>
    </location>
</feature>
<comment type="caution">
    <text evidence="5">The sequence shown here is derived from an EMBL/GenBank/DDBJ whole genome shotgun (WGS) entry which is preliminary data.</text>
</comment>
<accession>A0AAD2G275</accession>
<dbReference type="PROSITE" id="PS51257">
    <property type="entry name" value="PROKAR_LIPOPROTEIN"/>
    <property type="match status" value="1"/>
</dbReference>
<keyword evidence="6" id="KW-1185">Reference proteome</keyword>
<feature type="compositionally biased region" description="Low complexity" evidence="3">
    <location>
        <begin position="110"/>
        <end position="123"/>
    </location>
</feature>
<dbReference type="PANTHER" id="PTHR10742:SF386">
    <property type="entry name" value="LYSINE-SPECIFIC HISTONE DEMETHYLASE 1A"/>
    <property type="match status" value="1"/>
</dbReference>
<comment type="similarity">
    <text evidence="1">Belongs to the flavin monoamine oxidase family.</text>
</comment>
<evidence type="ECO:0000256" key="3">
    <source>
        <dbReference type="SAM" id="MobiDB-lite"/>
    </source>
</evidence>
<feature type="compositionally biased region" description="Basic and acidic residues" evidence="3">
    <location>
        <begin position="1025"/>
        <end position="1034"/>
    </location>
</feature>
<feature type="compositionally biased region" description="Low complexity" evidence="3">
    <location>
        <begin position="94"/>
        <end position="103"/>
    </location>
</feature>
<feature type="compositionally biased region" description="Basic and acidic residues" evidence="3">
    <location>
        <begin position="536"/>
        <end position="545"/>
    </location>
</feature>
<dbReference type="Pfam" id="PF01593">
    <property type="entry name" value="Amino_oxidase"/>
    <property type="match status" value="1"/>
</dbReference>
<gene>
    <name evidence="5" type="ORF">CYCCA115_LOCUS18507</name>
</gene>
<sequence>MGKKHRVIVIGAGISGLACARELKYRGHEVVVLEARHRVGGRLKGEELQLKKETNFDDNHQRDHDDNSSNNKNNDHSLSINRPQHSRKRSRTDASAAAAAAAAVVEPKSDSTTTTKSKNTTTTPLHPPNSVHIDVGGALIHGVENNPVYKVVKQMGIPLHPISDYCLLLDANGWPFDPKEDEKTSTLFNECLDETFARIQTIRGQTEEQVMGEQQPTQSASVSKDKTRGERAEESPSKKTGPTSSSGPATKVFPDNTSSNNNDSERNTTSDNFGELFDQVCFERGLYTHNKTELQSSSSAKSPSASASTANTFQHNNPLWEWHKANLELPTGADFHDLGYSWNDDEPYGFTGHHAAIESSWKFCMEKLAEGLDVWYQSPVSKIETVASEFEKVKDENGDEEEETEEQKENVGTNTVEEEKEEETLIDENKQTSVAKNRAKVGEDTDENDGEDKTEVDNSVNKKATGKKTPIRSSRSRSVKKKSFRSGSRTSRRIQRLESNLRRSSRSNRGQIQTLQILDHSSVCYDDPTKSLVETGGKKEEPNDKGKRKRKGKENSKRNNDSESSEDIPDEDDIFGSKVQATLQDGTVLQANAVVCTLPLGILKIPPRRPGHIQFEPPLPAPKLDAIQKLGCGLLNKCAMSFDSVFWQDSDFLGLAGKEHSYLVLNAWKYAGDKPVLIFMFGGAFAKEIESWKDNDIVQDCLDVLKKICGIEQVPDPIDCCVTRWGEEEYSRMSFTYIPPGVDGGQELARVGDAIYDPARPGKPLIMFAGEHTTPYHPSTMHGAFASGVREAYRYDLHLNPQLNNDMRFENNEIMYVHTFPTRRAYKKPKGAAADKMNETNLSVANSSSGVVRSRRKRFAGMALRKQPKQADLFLPSTEILGLDKKEEAKTPPSTPVVASRRSQRSVSNRKRPLSSDISPTSEKKDDVVVKREQMDQLNALEDRLLLRSLHSFGTNTTLVRSKVVPVWGSKRKRSLDQIRKRWRNLASTDSLSMPAPPSKASWKRWVVKVIDKKLEREMNDDDVDSKTGNEGTRRSARGRVVSSGYS</sequence>
<evidence type="ECO:0000259" key="4">
    <source>
        <dbReference type="Pfam" id="PF01593"/>
    </source>
</evidence>
<feature type="region of interest" description="Disordered" evidence="3">
    <location>
        <begin position="44"/>
        <end position="130"/>
    </location>
</feature>
<proteinExistence type="inferred from homology"/>
<feature type="compositionally biased region" description="Basic residues" evidence="3">
    <location>
        <begin position="464"/>
        <end position="494"/>
    </location>
</feature>
<feature type="compositionally biased region" description="Polar residues" evidence="3">
    <location>
        <begin position="206"/>
        <end position="222"/>
    </location>
</feature>
<dbReference type="EMBL" id="CAKOGP040002047">
    <property type="protein sequence ID" value="CAJ1960092.1"/>
    <property type="molecule type" value="Genomic_DNA"/>
</dbReference>
<feature type="region of interest" description="Disordered" evidence="3">
    <location>
        <begin position="1018"/>
        <end position="1047"/>
    </location>
</feature>
<dbReference type="SUPFAM" id="SSF51905">
    <property type="entry name" value="FAD/NAD(P)-binding domain"/>
    <property type="match status" value="2"/>
</dbReference>
<feature type="compositionally biased region" description="Acidic residues" evidence="3">
    <location>
        <begin position="416"/>
        <end position="426"/>
    </location>
</feature>
<feature type="compositionally biased region" description="Basic and acidic residues" evidence="3">
    <location>
        <begin position="44"/>
        <end position="67"/>
    </location>
</feature>
<dbReference type="PANTHER" id="PTHR10742">
    <property type="entry name" value="FLAVIN MONOAMINE OXIDASE"/>
    <property type="match status" value="1"/>
</dbReference>
<feature type="domain" description="Amine oxidase" evidence="4">
    <location>
        <begin position="576"/>
        <end position="793"/>
    </location>
</feature>
<dbReference type="InterPro" id="IPR050281">
    <property type="entry name" value="Flavin_monoamine_oxidase"/>
</dbReference>
<keyword evidence="2" id="KW-0560">Oxidoreductase</keyword>
<reference evidence="5" key="1">
    <citation type="submission" date="2023-08" db="EMBL/GenBank/DDBJ databases">
        <authorList>
            <person name="Audoor S."/>
            <person name="Bilcke G."/>
        </authorList>
    </citation>
    <scope>NUCLEOTIDE SEQUENCE</scope>
</reference>
<feature type="compositionally biased region" description="Acidic residues" evidence="3">
    <location>
        <begin position="563"/>
        <end position="572"/>
    </location>
</feature>
<name>A0AAD2G275_9STRA</name>
<dbReference type="SUPFAM" id="SSF54373">
    <property type="entry name" value="FAD-linked reductases, C-terminal domain"/>
    <property type="match status" value="1"/>
</dbReference>
<evidence type="ECO:0000313" key="5">
    <source>
        <dbReference type="EMBL" id="CAJ1960092.1"/>
    </source>
</evidence>
<feature type="region of interest" description="Disordered" evidence="3">
    <location>
        <begin position="392"/>
        <end position="514"/>
    </location>
</feature>
<evidence type="ECO:0000256" key="2">
    <source>
        <dbReference type="ARBA" id="ARBA00023002"/>
    </source>
</evidence>
<dbReference type="InterPro" id="IPR036188">
    <property type="entry name" value="FAD/NAD-bd_sf"/>
</dbReference>
<feature type="compositionally biased region" description="Low complexity" evidence="3">
    <location>
        <begin position="238"/>
        <end position="248"/>
    </location>
</feature>
<evidence type="ECO:0000256" key="1">
    <source>
        <dbReference type="ARBA" id="ARBA00005995"/>
    </source>
</evidence>
<evidence type="ECO:0000313" key="6">
    <source>
        <dbReference type="Proteomes" id="UP001295423"/>
    </source>
</evidence>
<dbReference type="GO" id="GO:0016491">
    <property type="term" value="F:oxidoreductase activity"/>
    <property type="evidence" value="ECO:0007669"/>
    <property type="project" value="UniProtKB-KW"/>
</dbReference>
<feature type="compositionally biased region" description="Acidic residues" evidence="3">
    <location>
        <begin position="397"/>
        <end position="406"/>
    </location>
</feature>
<dbReference type="Gene3D" id="3.50.50.60">
    <property type="entry name" value="FAD/NAD(P)-binding domain"/>
    <property type="match status" value="2"/>
</dbReference>
<feature type="compositionally biased region" description="Basic and acidic residues" evidence="3">
    <location>
        <begin position="223"/>
        <end position="237"/>
    </location>
</feature>
<dbReference type="Pfam" id="PF13450">
    <property type="entry name" value="NAD_binding_8"/>
    <property type="match status" value="1"/>
</dbReference>
<dbReference type="AlphaFoldDB" id="A0AAD2G275"/>
<dbReference type="Gene3D" id="3.90.660.10">
    <property type="match status" value="1"/>
</dbReference>
<feature type="compositionally biased region" description="Low complexity" evidence="3">
    <location>
        <begin position="68"/>
        <end position="79"/>
    </location>
</feature>
<protein>
    <recommendedName>
        <fullName evidence="4">Amine oxidase domain-containing protein</fullName>
    </recommendedName>
</protein>
<feature type="region of interest" description="Disordered" evidence="3">
    <location>
        <begin position="529"/>
        <end position="572"/>
    </location>
</feature>
<dbReference type="InterPro" id="IPR002937">
    <property type="entry name" value="Amino_oxidase"/>
</dbReference>
<feature type="region of interest" description="Disordered" evidence="3">
    <location>
        <begin position="884"/>
        <end position="926"/>
    </location>
</feature>